<evidence type="ECO:0000259" key="1">
    <source>
        <dbReference type="Pfam" id="PF22893"/>
    </source>
</evidence>
<dbReference type="InterPro" id="IPR054464">
    <property type="entry name" value="ULD_fung"/>
</dbReference>
<feature type="domain" description="Ubiquitin-like" evidence="1">
    <location>
        <begin position="231"/>
        <end position="311"/>
    </location>
</feature>
<proteinExistence type="predicted"/>
<dbReference type="PANTHER" id="PTHR38886:SF1">
    <property type="entry name" value="NACHT-NTPASE AND P-LOOP NTPASES N-TERMINAL DOMAIN-CONTAINING PROTEIN"/>
    <property type="match status" value="1"/>
</dbReference>
<evidence type="ECO:0000313" key="2">
    <source>
        <dbReference type="EMBL" id="TFY54954.1"/>
    </source>
</evidence>
<reference evidence="2 3" key="1">
    <citation type="submission" date="2019-02" db="EMBL/GenBank/DDBJ databases">
        <title>Genome sequencing of the rare red list fungi Dentipellis fragilis.</title>
        <authorList>
            <person name="Buettner E."/>
            <person name="Kellner H."/>
        </authorList>
    </citation>
    <scope>NUCLEOTIDE SEQUENCE [LARGE SCALE GENOMIC DNA]</scope>
    <source>
        <strain evidence="2 3">DSM 105465</strain>
    </source>
</reference>
<dbReference type="EMBL" id="SEOQ01000968">
    <property type="protein sequence ID" value="TFY54954.1"/>
    <property type="molecule type" value="Genomic_DNA"/>
</dbReference>
<dbReference type="Pfam" id="PF22893">
    <property type="entry name" value="ULD_2"/>
    <property type="match status" value="1"/>
</dbReference>
<protein>
    <recommendedName>
        <fullName evidence="1">Ubiquitin-like domain-containing protein</fullName>
    </recommendedName>
</protein>
<organism evidence="2 3">
    <name type="scientific">Dentipellis fragilis</name>
    <dbReference type="NCBI Taxonomy" id="205917"/>
    <lineage>
        <taxon>Eukaryota</taxon>
        <taxon>Fungi</taxon>
        <taxon>Dikarya</taxon>
        <taxon>Basidiomycota</taxon>
        <taxon>Agaricomycotina</taxon>
        <taxon>Agaricomycetes</taxon>
        <taxon>Russulales</taxon>
        <taxon>Hericiaceae</taxon>
        <taxon>Dentipellis</taxon>
    </lineage>
</organism>
<sequence>MQSLDKYLVYVSSQFPPPSSLMPLVAFSFGSVGDIIAVVQLLNQVRRALCDSTGSAAEYQALIADLDAFADVLCAVQHALNPPAYQPARRRSVPPPVANAWCHALQMSAGLLDEIRRKVLKYQDSLRIGGSGSMMRDSWRKVGWALFKKPELEGIRRRVMDQVEVLNILLSLLSRHDATQQCNTLSTVESSVRQLPVEMREQRMMLRDIHRCLRGLPIALGYTWEGGRTPQQQPIIFTDMMNQTTLLPFELCDTWERFEGMLKVYHKGRPFFPYVEDGRYVVVLSGVRPTMTYKDSTWPQYAKPGSKLELGVRLPVPWKMRDVHMEEYHKTGKCFCDGNSRIGLISWPDSPLREILKHMVNKRRIVPGAKSCRRRFYSQIIHCIDPSVTSMATATFS</sequence>
<dbReference type="OrthoDB" id="3271094at2759"/>
<dbReference type="AlphaFoldDB" id="A0A4Y9XXH4"/>
<keyword evidence="3" id="KW-1185">Reference proteome</keyword>
<dbReference type="Proteomes" id="UP000298327">
    <property type="component" value="Unassembled WGS sequence"/>
</dbReference>
<accession>A0A4Y9XXH4</accession>
<evidence type="ECO:0000313" key="3">
    <source>
        <dbReference type="Proteomes" id="UP000298327"/>
    </source>
</evidence>
<comment type="caution">
    <text evidence="2">The sequence shown here is derived from an EMBL/GenBank/DDBJ whole genome shotgun (WGS) entry which is preliminary data.</text>
</comment>
<gene>
    <name evidence="2" type="ORF">EVG20_g9496</name>
</gene>
<dbReference type="PANTHER" id="PTHR38886">
    <property type="entry name" value="SESA DOMAIN-CONTAINING PROTEIN"/>
    <property type="match status" value="1"/>
</dbReference>
<name>A0A4Y9XXH4_9AGAM</name>